<proteinExistence type="predicted"/>
<dbReference type="OrthoDB" id="10617626at2759"/>
<dbReference type="RefSeq" id="XP_033456790.1">
    <property type="nucleotide sequence ID" value="XM_033602308.1"/>
</dbReference>
<protein>
    <submittedName>
        <fullName evidence="3">Uncharacterized protein</fullName>
    </submittedName>
</protein>
<organism evidence="3">
    <name type="scientific">Dissoconium aciculare CBS 342.82</name>
    <dbReference type="NCBI Taxonomy" id="1314786"/>
    <lineage>
        <taxon>Eukaryota</taxon>
        <taxon>Fungi</taxon>
        <taxon>Dikarya</taxon>
        <taxon>Ascomycota</taxon>
        <taxon>Pezizomycotina</taxon>
        <taxon>Dothideomycetes</taxon>
        <taxon>Dothideomycetidae</taxon>
        <taxon>Mycosphaerellales</taxon>
        <taxon>Dissoconiaceae</taxon>
        <taxon>Dissoconium</taxon>
    </lineage>
</organism>
<reference evidence="3" key="2">
    <citation type="submission" date="2020-04" db="EMBL/GenBank/DDBJ databases">
        <authorList>
            <consortium name="NCBI Genome Project"/>
        </authorList>
    </citation>
    <scope>NUCLEOTIDE SEQUENCE</scope>
    <source>
        <strain evidence="3">CBS 342.82</strain>
    </source>
</reference>
<feature type="region of interest" description="Disordered" evidence="1">
    <location>
        <begin position="1"/>
        <end position="53"/>
    </location>
</feature>
<dbReference type="AlphaFoldDB" id="A0A6J3LWS7"/>
<evidence type="ECO:0000256" key="1">
    <source>
        <dbReference type="SAM" id="MobiDB-lite"/>
    </source>
</evidence>
<feature type="non-terminal residue" evidence="3">
    <location>
        <position position="82"/>
    </location>
</feature>
<accession>A0A6J3LWS7</accession>
<evidence type="ECO:0000313" key="3">
    <source>
        <dbReference type="RefSeq" id="XP_033456790.1"/>
    </source>
</evidence>
<dbReference type="Proteomes" id="UP000504637">
    <property type="component" value="Unplaced"/>
</dbReference>
<evidence type="ECO:0000313" key="2">
    <source>
        <dbReference type="Proteomes" id="UP000504637"/>
    </source>
</evidence>
<reference evidence="3" key="3">
    <citation type="submission" date="2025-08" db="UniProtKB">
        <authorList>
            <consortium name="RefSeq"/>
        </authorList>
    </citation>
    <scope>IDENTIFICATION</scope>
    <source>
        <strain evidence="3">CBS 342.82</strain>
    </source>
</reference>
<name>A0A6J3LWS7_9PEZI</name>
<reference evidence="3" key="1">
    <citation type="submission" date="2020-01" db="EMBL/GenBank/DDBJ databases">
        <authorList>
            <consortium name="DOE Joint Genome Institute"/>
            <person name="Haridas S."/>
            <person name="Albert R."/>
            <person name="Binder M."/>
            <person name="Bloem J."/>
            <person name="Labutti K."/>
            <person name="Salamov A."/>
            <person name="Andreopoulos B."/>
            <person name="Baker S.E."/>
            <person name="Barry K."/>
            <person name="Bills G."/>
            <person name="Bluhm B.H."/>
            <person name="Cannon C."/>
            <person name="Castanera R."/>
            <person name="Culley D.E."/>
            <person name="Daum C."/>
            <person name="Ezra D."/>
            <person name="Gonzalez J.B."/>
            <person name="Henrissat B."/>
            <person name="Kuo A."/>
            <person name="Liang C."/>
            <person name="Lipzen A."/>
            <person name="Lutzoni F."/>
            <person name="Magnuson J."/>
            <person name="Mondo S."/>
            <person name="Nolan M."/>
            <person name="Ohm R."/>
            <person name="Pangilinan J."/>
            <person name="Park H.-J."/>
            <person name="Ramirez L."/>
            <person name="Alfaro M."/>
            <person name="Sun H."/>
            <person name="Tritt A."/>
            <person name="Yoshinaga Y."/>
            <person name="Zwiers L.-H."/>
            <person name="Turgeon B.G."/>
            <person name="Goodwin S.B."/>
            <person name="Spatafora J.W."/>
            <person name="Crous P.W."/>
            <person name="Grigoriev I.V."/>
        </authorList>
    </citation>
    <scope>NUCLEOTIDE SEQUENCE</scope>
    <source>
        <strain evidence="3">CBS 342.82</strain>
    </source>
</reference>
<dbReference type="GeneID" id="54360108"/>
<keyword evidence="2" id="KW-1185">Reference proteome</keyword>
<gene>
    <name evidence="3" type="ORF">K489DRAFT_343762</name>
</gene>
<sequence>MAEQPPNAPAVMLPNEPLAPPKPESIENPASPSSFLGLNHASLSPRSDPKSVSIAPLADTISPLMLGRQKSVEEIALWSGRP</sequence>
<feature type="compositionally biased region" description="Polar residues" evidence="1">
    <location>
        <begin position="28"/>
        <end position="45"/>
    </location>
</feature>